<organism evidence="2 3">
    <name type="scientific">Ottowia pentelensis</name>
    <dbReference type="NCBI Taxonomy" id="511108"/>
    <lineage>
        <taxon>Bacteria</taxon>
        <taxon>Pseudomonadati</taxon>
        <taxon>Pseudomonadota</taxon>
        <taxon>Betaproteobacteria</taxon>
        <taxon>Burkholderiales</taxon>
        <taxon>Comamonadaceae</taxon>
        <taxon>Ottowia</taxon>
    </lineage>
</organism>
<accession>A0ABV6PT75</accession>
<feature type="signal peptide" evidence="1">
    <location>
        <begin position="1"/>
        <end position="26"/>
    </location>
</feature>
<proteinExistence type="predicted"/>
<gene>
    <name evidence="2" type="ORF">ACFFGG_10800</name>
</gene>
<evidence type="ECO:0008006" key="4">
    <source>
        <dbReference type="Google" id="ProtNLM"/>
    </source>
</evidence>
<dbReference type="Proteomes" id="UP001589834">
    <property type="component" value="Unassembled WGS sequence"/>
</dbReference>
<sequence>MLRDLPALGRVSALLLAAGLATTLLAGPALATAQPPGLSDFRTGDGAYFTTVGGDLVDPYFVNKAFIVLLQARVDVRAELDGWLAWLLPRQRADGGFDRYCRAGDRDWTACRKADADDSTAATTIELLYLALRNGLLSDRVKSEMPAVVRGSETMLARLKNPETGIYQVFADTPTYYLMDNVEVYTALVASGRTKAADALASAIRHQFDQGRSWQPAFPRFEHQSFYPHVLARTFLWVPGVFTTRAEAGSDMASWMAQYGDRWRRRTDDHFAWGLVAWNLHQLAPIEAACWRHSVRPYSSAIGWTVLDAAVDVALQHSGIGVECPR</sequence>
<keyword evidence="3" id="KW-1185">Reference proteome</keyword>
<dbReference type="SUPFAM" id="SSF48239">
    <property type="entry name" value="Terpenoid cyclases/Protein prenyltransferases"/>
    <property type="match status" value="1"/>
</dbReference>
<evidence type="ECO:0000313" key="3">
    <source>
        <dbReference type="Proteomes" id="UP001589834"/>
    </source>
</evidence>
<dbReference type="RefSeq" id="WP_377482925.1">
    <property type="nucleotide sequence ID" value="NZ_JBHLTN010000018.1"/>
</dbReference>
<comment type="caution">
    <text evidence="2">The sequence shown here is derived from an EMBL/GenBank/DDBJ whole genome shotgun (WGS) entry which is preliminary data.</text>
</comment>
<name>A0ABV6PT75_9BURK</name>
<keyword evidence="1" id="KW-0732">Signal</keyword>
<evidence type="ECO:0000313" key="2">
    <source>
        <dbReference type="EMBL" id="MFC0593046.1"/>
    </source>
</evidence>
<protein>
    <recommendedName>
        <fullName evidence="4">Cellulase</fullName>
    </recommendedName>
</protein>
<feature type="chain" id="PRO_5045730156" description="Cellulase" evidence="1">
    <location>
        <begin position="27"/>
        <end position="326"/>
    </location>
</feature>
<reference evidence="2 3" key="1">
    <citation type="submission" date="2024-09" db="EMBL/GenBank/DDBJ databases">
        <authorList>
            <person name="Sun Q."/>
            <person name="Mori K."/>
        </authorList>
    </citation>
    <scope>NUCLEOTIDE SEQUENCE [LARGE SCALE GENOMIC DNA]</scope>
    <source>
        <strain evidence="2 3">NCAIM B.02336</strain>
    </source>
</reference>
<dbReference type="InterPro" id="IPR008930">
    <property type="entry name" value="Terpenoid_cyclase/PrenylTrfase"/>
</dbReference>
<dbReference type="Gene3D" id="1.50.10.20">
    <property type="match status" value="1"/>
</dbReference>
<evidence type="ECO:0000256" key="1">
    <source>
        <dbReference type="SAM" id="SignalP"/>
    </source>
</evidence>
<dbReference type="EMBL" id="JBHLTN010000018">
    <property type="protein sequence ID" value="MFC0593046.1"/>
    <property type="molecule type" value="Genomic_DNA"/>
</dbReference>